<organism evidence="1 2">
    <name type="scientific">Helicobacter typhlonius</name>
    <dbReference type="NCBI Taxonomy" id="76936"/>
    <lineage>
        <taxon>Bacteria</taxon>
        <taxon>Pseudomonadati</taxon>
        <taxon>Campylobacterota</taxon>
        <taxon>Epsilonproteobacteria</taxon>
        <taxon>Campylobacterales</taxon>
        <taxon>Helicobacteraceae</taxon>
        <taxon>Helicobacter</taxon>
    </lineage>
</organism>
<evidence type="ECO:0000313" key="2">
    <source>
        <dbReference type="Proteomes" id="UP000064525"/>
    </source>
</evidence>
<accession>A0A0S4PU53</accession>
<dbReference type="Proteomes" id="UP000064525">
    <property type="component" value="Chromosome I"/>
</dbReference>
<protein>
    <submittedName>
        <fullName evidence="1">Uncharacterized protein</fullName>
    </submittedName>
</protein>
<proteinExistence type="predicted"/>
<evidence type="ECO:0000313" key="1">
    <source>
        <dbReference type="EMBL" id="CUU39553.1"/>
    </source>
</evidence>
<dbReference type="EMBL" id="LN907858">
    <property type="protein sequence ID" value="CUU39553.1"/>
    <property type="molecule type" value="Genomic_DNA"/>
</dbReference>
<reference evidence="2" key="1">
    <citation type="submission" date="2015-11" db="EMBL/GenBank/DDBJ databases">
        <authorList>
            <person name="Anvar S.Y."/>
        </authorList>
    </citation>
    <scope>NUCLEOTIDE SEQUENCE [LARGE SCALE GENOMIC DNA]</scope>
</reference>
<sequence>MIFYVSVVLGNWLCWGEVQISALIFLYEKKHLQIILYSLMYNKRDVRKFAFFG</sequence>
<gene>
    <name evidence="1" type="ORF">BN2458_PEG0667</name>
</gene>
<dbReference type="AlphaFoldDB" id="A0A0S4PU53"/>
<dbReference type="KEGG" id="hty:BN2458_PEG0667"/>
<name>A0A0S4PU53_9HELI</name>
<dbReference type="PATRIC" id="fig|76936.10.peg.652"/>